<keyword evidence="2" id="KW-1185">Reference proteome</keyword>
<organism evidence="1 2">
    <name type="scientific">Moniliophthora roreri (strain MCA 2997)</name>
    <name type="common">Cocoa frosty pod rot fungus</name>
    <name type="synonym">Crinipellis roreri</name>
    <dbReference type="NCBI Taxonomy" id="1381753"/>
    <lineage>
        <taxon>Eukaryota</taxon>
        <taxon>Fungi</taxon>
        <taxon>Dikarya</taxon>
        <taxon>Basidiomycota</taxon>
        <taxon>Agaricomycotina</taxon>
        <taxon>Agaricomycetes</taxon>
        <taxon>Agaricomycetidae</taxon>
        <taxon>Agaricales</taxon>
        <taxon>Marasmiineae</taxon>
        <taxon>Marasmiaceae</taxon>
        <taxon>Moniliophthora</taxon>
    </lineage>
</organism>
<dbReference type="AlphaFoldDB" id="V2XKF5"/>
<comment type="caution">
    <text evidence="1">The sequence shown here is derived from an EMBL/GenBank/DDBJ whole genome shotgun (WGS) entry which is preliminary data.</text>
</comment>
<dbReference type="KEGG" id="mrr:Moror_8402"/>
<dbReference type="Proteomes" id="UP000017559">
    <property type="component" value="Unassembled WGS sequence"/>
</dbReference>
<proteinExistence type="predicted"/>
<protein>
    <submittedName>
        <fullName evidence="1">Uncharacterized protein</fullName>
    </submittedName>
</protein>
<evidence type="ECO:0000313" key="1">
    <source>
        <dbReference type="EMBL" id="ESK94202.1"/>
    </source>
</evidence>
<reference evidence="1 2" key="1">
    <citation type="journal article" date="2014" name="BMC Genomics">
        <title>Genome and secretome analysis of the hemibiotrophic fungal pathogen, Moniliophthora roreri, which causes frosty pod rot disease of cacao: mechanisms of the biotrophic and necrotrophic phases.</title>
        <authorList>
            <person name="Meinhardt L.W."/>
            <person name="Costa G.G.L."/>
            <person name="Thomazella D.P.T."/>
            <person name="Teixeira P.J.P.L."/>
            <person name="Carazzolle M.F."/>
            <person name="Schuster S.C."/>
            <person name="Carlson J.E."/>
            <person name="Guiltinan M.J."/>
            <person name="Mieczkowski P."/>
            <person name="Farmer A."/>
            <person name="Ramaraj T."/>
            <person name="Crozier J."/>
            <person name="Davis R.E."/>
            <person name="Shao J."/>
            <person name="Melnick R.L."/>
            <person name="Pereira G.A.G."/>
            <person name="Bailey B.A."/>
        </authorList>
    </citation>
    <scope>NUCLEOTIDE SEQUENCE [LARGE SCALE GENOMIC DNA]</scope>
    <source>
        <strain evidence="1 2">MCA 2997</strain>
    </source>
</reference>
<dbReference type="HOGENOM" id="CLU_1971108_0_0_1"/>
<accession>V2XKF5</accession>
<evidence type="ECO:0000313" key="2">
    <source>
        <dbReference type="Proteomes" id="UP000017559"/>
    </source>
</evidence>
<name>V2XKF5_MONRO</name>
<gene>
    <name evidence="1" type="ORF">Moror_8402</name>
</gene>
<dbReference type="EMBL" id="AWSO01000151">
    <property type="protein sequence ID" value="ESK94202.1"/>
    <property type="molecule type" value="Genomic_DNA"/>
</dbReference>
<sequence>MEELPDIPGITMDGFTVEAQRDEQPKYFWVFHLIPFDAVPAAEDGCLAVLWSMYLRLWSMTTKSAGIFVDNKGLYCAGPTIEAHIQAKPYTAVRLADLGHKVLLDVSVGRLLVGRAGHGRISCSLSG</sequence>